<organism evidence="7 8">
    <name type="scientific">Candidatus Kapaibacterium thiocyanatum</name>
    <dbReference type="NCBI Taxonomy" id="1895771"/>
    <lineage>
        <taxon>Bacteria</taxon>
        <taxon>Pseudomonadati</taxon>
        <taxon>Candidatus Kapaibacteriota</taxon>
        <taxon>Candidatus Kapaibacteriia</taxon>
        <taxon>Candidatus Kapaibacteriales</taxon>
        <taxon>Candidatus Kapaibacteriaceae</taxon>
        <taxon>Candidatus Kapaibacterium</taxon>
    </lineage>
</organism>
<dbReference type="Proteomes" id="UP000184233">
    <property type="component" value="Unassembled WGS sequence"/>
</dbReference>
<evidence type="ECO:0000256" key="3">
    <source>
        <dbReference type="ARBA" id="ARBA00022989"/>
    </source>
</evidence>
<evidence type="ECO:0000259" key="6">
    <source>
        <dbReference type="Pfam" id="PF04357"/>
    </source>
</evidence>
<evidence type="ECO:0000256" key="1">
    <source>
        <dbReference type="ARBA" id="ARBA00004167"/>
    </source>
</evidence>
<evidence type="ECO:0000313" key="7">
    <source>
        <dbReference type="EMBL" id="OJX61123.1"/>
    </source>
</evidence>
<proteinExistence type="predicted"/>
<feature type="transmembrane region" description="Helical" evidence="5">
    <location>
        <begin position="27"/>
        <end position="46"/>
    </location>
</feature>
<dbReference type="GO" id="GO:0005886">
    <property type="term" value="C:plasma membrane"/>
    <property type="evidence" value="ECO:0007669"/>
    <property type="project" value="InterPro"/>
</dbReference>
<keyword evidence="4 5" id="KW-0472">Membrane</keyword>
<dbReference type="PANTHER" id="PTHR30441">
    <property type="entry name" value="DUF748 DOMAIN-CONTAINING PROTEIN"/>
    <property type="match status" value="1"/>
</dbReference>
<keyword evidence="2 5" id="KW-0812">Transmembrane</keyword>
<name>A0A1M3L6B2_9BACT</name>
<dbReference type="PANTHER" id="PTHR30441:SF8">
    <property type="entry name" value="DUF748 DOMAIN-CONTAINING PROTEIN"/>
    <property type="match status" value="1"/>
</dbReference>
<dbReference type="InterPro" id="IPR007452">
    <property type="entry name" value="TamB_C"/>
</dbReference>
<evidence type="ECO:0000313" key="8">
    <source>
        <dbReference type="Proteomes" id="UP000184233"/>
    </source>
</evidence>
<dbReference type="EMBL" id="MKVH01000002">
    <property type="protein sequence ID" value="OJX61123.1"/>
    <property type="molecule type" value="Genomic_DNA"/>
</dbReference>
<accession>A0A1M3L6B2</accession>
<dbReference type="GO" id="GO:0090313">
    <property type="term" value="P:regulation of protein targeting to membrane"/>
    <property type="evidence" value="ECO:0007669"/>
    <property type="project" value="TreeGrafter"/>
</dbReference>
<keyword evidence="3 5" id="KW-1133">Transmembrane helix</keyword>
<evidence type="ECO:0000256" key="4">
    <source>
        <dbReference type="ARBA" id="ARBA00023136"/>
    </source>
</evidence>
<dbReference type="GO" id="GO:0009306">
    <property type="term" value="P:protein secretion"/>
    <property type="evidence" value="ECO:0007669"/>
    <property type="project" value="InterPro"/>
</dbReference>
<dbReference type="STRING" id="1895771.BGO89_00545"/>
<evidence type="ECO:0000256" key="5">
    <source>
        <dbReference type="SAM" id="Phobius"/>
    </source>
</evidence>
<dbReference type="InterPro" id="IPR052894">
    <property type="entry name" value="AsmA-related"/>
</dbReference>
<dbReference type="Pfam" id="PF04357">
    <property type="entry name" value="TamB"/>
    <property type="match status" value="1"/>
</dbReference>
<comment type="caution">
    <text evidence="7">The sequence shown here is derived from an EMBL/GenBank/DDBJ whole genome shotgun (WGS) entry which is preliminary data.</text>
</comment>
<sequence length="1549" mass="169492">MTTSESPTSIAPARSFVKRAGLFLVRWTYRLVGLVVIVSALVIAFAQTQIFRDWLRTYALSALNGALDGKVACSDIRIDIFRGIVLDRPQLYANGTTVLDAAELRVAYDLAPLARSVIAVNEIRLLRPRIFVVRTPRDSVWNVSRIAKPSADTTTSAPPDIFIALRRFEIVDGTLLVNDATVPWPDGKHFDPMHLHVADLQLRLSAYAALKDQDISLAIDRLAYRDLSSPFVLGDFALAAHVTRKGIDIPMLQIRLPQTDVSVRAAMQDVNIFEGFTDSTLRKHPVVGQVTTERIQGADLAFFLPDIVLLDSYGMTANVTYSGQAVRVKNLVLTAGDARINGDVLVDHLDGARPLALDIKLERSTARYADIRRRLRFVPLPDLPFLGTAKMDHVHLRGEPSDSLWFEVHGEDRPGRVDGAMTLYLNKPKLGYQVDMNIRRGQLGVFMPADTTISTDLNGRVMMVGSGTTLTDLRGTTQVELDVSTILGRTVRSARTIIHADGEGELRIDTMFVNLTPFKRDSLDSILDIGNRQQMAASGVMHLGDVAHPRYTLNVTTDGLDLATLFRDPSLPSRMTAVLDIDGQGFELDSMMGRVAMRMSEFALDDRALLPFSATVDLQHDGDMRSFTMRSAIADVDIRGRFVPTTLIGAISETITTVADVVMDRARHIVDKTVDIRRAEPLKSPVDVTVSADIRDASIFNAFIPDMSVTFTGVVRGRLAAGIDTVMVDMDTVDVVDLGIQAKGLNISSDPASLRTKVRLADLTVRPRVAEFSITGTCDSVLYVNDLMLRYPFVEIRLVGDTGDLRVSTGINRMQASLGARLEFSEGSSIMHVDTAGFVLDRDAGLEWRTIRFADVTVVNGVYTVQGLSFQRAWGETVSVNGSFSPTVFRDTKIEIDNFPMRDISRFVALPQGHPVRLLQGLVNKATISLTGSWEEPLIDVVMDATNVAYNQEVIGTLHTELRHAGRNVSGKATIVNPNLKQKVEALVLDVNAVPLDLGLKNVESRWVDGRPIDIRLIANKLSLAAVEPFLPAIERVRGSADAVITVEGTVPNDVKYGGSARFNNISFVAAPTNISYRADGVLRLQGSELIFDTLVVRNVSRDMPGGIANATGTVWFDGLSVDRMDFTVRTPGIVVLNMQSQATSPDVYGDLRIASGSSPIRLHGSLNAPKLEGDINVLYGDIIFPKERSTTKRRYTSADYLSADDVARQKYGSIVDYVRPATRVPIDTLQDDTSSMALTTKNVQDVVDRSVRVMSGSFADILEYDLNISLNGRMLLTMVLGITEILIADLELADSRRPLTFTGSFGTATNLRGKVRVKEGTSTYKFFKSFSVSGILSFDEGGMTNPSLDLLAVYQDSRYMDKSQGGVSRETFRVEIVITGTKERPNTKFRVYRNDRQVTGDSAKIAGDAIMLILVGRTQDELFASGQGNLVSEVNASMSAVATSALGDILSGVGGIVQNAQVDLGSDISQSRLTLSGQLFGNVSYRVSGAIADFSGNSTFTVTVPLSVFGDAEALKFFMLDFSRSVNQTGNITRQQRDWEIKIGARLP</sequence>
<gene>
    <name evidence="7" type="ORF">BGO89_00545</name>
</gene>
<reference evidence="7 8" key="1">
    <citation type="submission" date="2016-09" db="EMBL/GenBank/DDBJ databases">
        <title>Genome-resolved meta-omics ties microbial dynamics to process performance in biotechnology for thiocyanate degradation.</title>
        <authorList>
            <person name="Kantor R.S."/>
            <person name="Huddy R.J."/>
            <person name="Iyer R."/>
            <person name="Thomas B.C."/>
            <person name="Brown C.T."/>
            <person name="Anantharaman K."/>
            <person name="Tringe S."/>
            <person name="Hettich R.L."/>
            <person name="Harrison S.T."/>
            <person name="Banfield J.F."/>
        </authorList>
    </citation>
    <scope>NUCLEOTIDE SEQUENCE [LARGE SCALE GENOMIC DNA]</scope>
    <source>
        <strain evidence="7">59-99</strain>
    </source>
</reference>
<comment type="subcellular location">
    <subcellularLocation>
        <location evidence="1">Membrane</location>
        <topology evidence="1">Single-pass membrane protein</topology>
    </subcellularLocation>
</comment>
<evidence type="ECO:0000256" key="2">
    <source>
        <dbReference type="ARBA" id="ARBA00022692"/>
    </source>
</evidence>
<feature type="domain" description="Translocation and assembly module TamB C-terminal" evidence="6">
    <location>
        <begin position="1105"/>
        <end position="1507"/>
    </location>
</feature>
<protein>
    <recommendedName>
        <fullName evidence="6">Translocation and assembly module TamB C-terminal domain-containing protein</fullName>
    </recommendedName>
</protein>